<name>A0ABU5EWA4_9BACT</name>
<protein>
    <submittedName>
        <fullName evidence="4">PQQ-binding-like beta-propeller repeat protein</fullName>
    </submittedName>
</protein>
<feature type="domain" description="Pyrrolo-quinoline quinone repeat" evidence="3">
    <location>
        <begin position="495"/>
        <end position="637"/>
    </location>
</feature>
<feature type="signal peptide" evidence="2">
    <location>
        <begin position="1"/>
        <end position="22"/>
    </location>
</feature>
<feature type="region of interest" description="Disordered" evidence="1">
    <location>
        <begin position="250"/>
        <end position="274"/>
    </location>
</feature>
<dbReference type="Gene3D" id="2.40.10.480">
    <property type="match status" value="1"/>
</dbReference>
<gene>
    <name evidence="4" type="ORF">R5W23_006457</name>
</gene>
<evidence type="ECO:0000256" key="2">
    <source>
        <dbReference type="SAM" id="SignalP"/>
    </source>
</evidence>
<dbReference type="RefSeq" id="WP_320686041.1">
    <property type="nucleotide sequence ID" value="NZ_JAXBLV010000099.1"/>
</dbReference>
<dbReference type="PANTHER" id="PTHR34512">
    <property type="entry name" value="CELL SURFACE PROTEIN"/>
    <property type="match status" value="1"/>
</dbReference>
<dbReference type="SUPFAM" id="SSF50998">
    <property type="entry name" value="Quinoprotein alcohol dehydrogenase-like"/>
    <property type="match status" value="1"/>
</dbReference>
<dbReference type="InterPro" id="IPR002372">
    <property type="entry name" value="PQQ_rpt_dom"/>
</dbReference>
<accession>A0ABU5EWA4</accession>
<dbReference type="Gene3D" id="2.130.10.10">
    <property type="entry name" value="YVTN repeat-like/Quinoprotein amine dehydrogenase"/>
    <property type="match status" value="1"/>
</dbReference>
<feature type="chain" id="PRO_5045725898" evidence="2">
    <location>
        <begin position="23"/>
        <end position="1305"/>
    </location>
</feature>
<evidence type="ECO:0000313" key="4">
    <source>
        <dbReference type="EMBL" id="MDY3559238.1"/>
    </source>
</evidence>
<dbReference type="SMART" id="SM00564">
    <property type="entry name" value="PQQ"/>
    <property type="match status" value="3"/>
</dbReference>
<evidence type="ECO:0000313" key="5">
    <source>
        <dbReference type="Proteomes" id="UP001272242"/>
    </source>
</evidence>
<dbReference type="EMBL" id="JAXBLV010000099">
    <property type="protein sequence ID" value="MDY3559238.1"/>
    <property type="molecule type" value="Genomic_DNA"/>
</dbReference>
<organism evidence="4 5">
    <name type="scientific">Gemmata algarum</name>
    <dbReference type="NCBI Taxonomy" id="2975278"/>
    <lineage>
        <taxon>Bacteria</taxon>
        <taxon>Pseudomonadati</taxon>
        <taxon>Planctomycetota</taxon>
        <taxon>Planctomycetia</taxon>
        <taxon>Gemmatales</taxon>
        <taxon>Gemmataceae</taxon>
        <taxon>Gemmata</taxon>
    </lineage>
</organism>
<keyword evidence="5" id="KW-1185">Reference proteome</keyword>
<proteinExistence type="predicted"/>
<evidence type="ECO:0000259" key="3">
    <source>
        <dbReference type="Pfam" id="PF13360"/>
    </source>
</evidence>
<dbReference type="InterPro" id="IPR011047">
    <property type="entry name" value="Quinoprotein_ADH-like_sf"/>
</dbReference>
<reference evidence="5" key="1">
    <citation type="journal article" date="2023" name="Mar. Drugs">
        <title>Gemmata algarum, a Novel Planctomycete Isolated from an Algal Mat, Displays Antimicrobial Activity.</title>
        <authorList>
            <person name="Kumar G."/>
            <person name="Kallscheuer N."/>
            <person name="Kashif M."/>
            <person name="Ahamad S."/>
            <person name="Jagadeeshwari U."/>
            <person name="Pannikurungottu S."/>
            <person name="Haufschild T."/>
            <person name="Kabuu M."/>
            <person name="Sasikala C."/>
            <person name="Jogler C."/>
            <person name="Ramana C."/>
        </authorList>
    </citation>
    <scope>NUCLEOTIDE SEQUENCE [LARGE SCALE GENOMIC DNA]</scope>
    <source>
        <strain evidence="5">JC673</strain>
    </source>
</reference>
<dbReference type="PANTHER" id="PTHR34512:SF30">
    <property type="entry name" value="OUTER MEMBRANE PROTEIN ASSEMBLY FACTOR BAMB"/>
    <property type="match status" value="1"/>
</dbReference>
<comment type="caution">
    <text evidence="4">The sequence shown here is derived from an EMBL/GenBank/DDBJ whole genome shotgun (WGS) entry which is preliminary data.</text>
</comment>
<dbReference type="InterPro" id="IPR018391">
    <property type="entry name" value="PQQ_b-propeller_rpt"/>
</dbReference>
<feature type="compositionally biased region" description="Pro residues" evidence="1">
    <location>
        <begin position="641"/>
        <end position="652"/>
    </location>
</feature>
<sequence length="1305" mass="139035">MNRAARAAATLALLTLAGAAAAQPPPAPAPESAAVRGASAQTRKRLLEIEQKLTAGKHADAADDLQRVLDESGGDLIPPEVSQSHPAARRLAHQLLSRLSPDVLRTYRDRIDQPAKRLLAQAKEGRDPQPLYQLLDRYFVSRPAGEALLLLGDLLFERGEFRGAEAAWRQLLPDAGADLVYPDSTADPALVRARIVLAQAVGGALGPAKEALAAFKQKHPNATGTLAGRTGPLADTLQAVLDGKPQLAPEPPAESWATFGGGPDRAGRVPGGLPRDWGRASWSARLPAVPRREANNPPARQPFGHPVIANGEVFVADASRVYRFDLRTGKPRPYFSSEVKVKSDLPGYAVDACASLTAANGRLYARFGPPTVHAPEDLSKGELEESYLACLRPTADEIEPVWKLPPPEDRKVPAAWEGAPLAVGKRLWAVYAKFEGGRVVHVAVGYDPVGDRTPDRPAWATELCDSAQPVSGAGRTRQELLTLCGRNLVFCSNTGAVVAVDAATGQRVWAFRYPRSRKSNHAGDPSPAVAFGGRVLVAPADGERVYCLDGATGGVVWGSGPTEGARILGVARGRVIVTVTGPLAGLRGLNLDTGSHHREDGGWVQCGTLSYGQGVVTDDVILWPSRAGLYFVRPENGLPTPGRPNPLPPPLPTLARSENGLPAPGRPSPLPENRTFFGNLVYADGTLVVVTHAQVWGYRAESYKIVPRPDVPADLFHWLIDRSERDLAAGDTAACLTALTEAATGDFPPQLRAWAAARLVQLSPHAGELPTAVRRALPPALMSEWVLTADGLPVTLEAFVNGHLRRPTSAPSVPVTSAPAARYSPALAPQSEREHTWQAPSGLSPLLPIPGATEPPKRLFMAGGDRVLGVPLNQEAETEHAAAELFTHASDLRDGFVAVGPRAVALFGTARDPLWVFRAPVTPRLTPGPLPYQLRAGADALGPYLSSFRLAGSWLLARLGEFHLIALDLGARRVAWVLAATGDSGYEPVLFAATPRFGPHFATADRFAVVQLSDGQLWFVRLDTGRPETQPAARTGTALASWPHAPLEVSGGRLALADGAGRVRLVDLGGPNDLPPVALPLPGRGPLVVFAPGARTKWRFATERLEGLAGDPPQLRAFGAELFVAVRRNYGVDLEPVGTADGRPLWHEPAFLDADRVDLSGADADADRVYVPVGNKVVALAREDGAPVWAATVPDAGETGWVVRVGKSGLIAHPRRAPPREPVADVLARLARSFEREPYLWRLPGLAATLYDAWVDRAVPVVLLDPETGKRTGRFNIPARGPGLAVWLGPDATAIATGDRIVWLK</sequence>
<dbReference type="InterPro" id="IPR015943">
    <property type="entry name" value="WD40/YVTN_repeat-like_dom_sf"/>
</dbReference>
<evidence type="ECO:0000256" key="1">
    <source>
        <dbReference type="SAM" id="MobiDB-lite"/>
    </source>
</evidence>
<dbReference type="Pfam" id="PF13360">
    <property type="entry name" value="PQQ_2"/>
    <property type="match status" value="1"/>
</dbReference>
<keyword evidence="2" id="KW-0732">Signal</keyword>
<dbReference type="Proteomes" id="UP001272242">
    <property type="component" value="Unassembled WGS sequence"/>
</dbReference>
<feature type="region of interest" description="Disordered" evidence="1">
    <location>
        <begin position="637"/>
        <end position="669"/>
    </location>
</feature>
<feature type="region of interest" description="Disordered" evidence="1">
    <location>
        <begin position="823"/>
        <end position="848"/>
    </location>
</feature>